<accession>A0A1T1ANA1</accession>
<dbReference type="PROSITE" id="PS50851">
    <property type="entry name" value="CHEW"/>
    <property type="match status" value="3"/>
</dbReference>
<comment type="caution">
    <text evidence="2">The sequence shown here is derived from an EMBL/GenBank/DDBJ whole genome shotgun (WGS) entry which is preliminary data.</text>
</comment>
<dbReference type="Proteomes" id="UP000190750">
    <property type="component" value="Unassembled WGS sequence"/>
</dbReference>
<dbReference type="GO" id="GO:0007165">
    <property type="term" value="P:signal transduction"/>
    <property type="evidence" value="ECO:0007669"/>
    <property type="project" value="InterPro"/>
</dbReference>
<dbReference type="SMART" id="SM00260">
    <property type="entry name" value="CheW"/>
    <property type="match status" value="3"/>
</dbReference>
<gene>
    <name evidence="2" type="ORF">RF819_01930</name>
</gene>
<dbReference type="AlphaFoldDB" id="A0A1T1ANA1"/>
<dbReference type="SUPFAM" id="SSF50341">
    <property type="entry name" value="CheW-like"/>
    <property type="match status" value="3"/>
</dbReference>
<dbReference type="InterPro" id="IPR039315">
    <property type="entry name" value="CheW"/>
</dbReference>
<dbReference type="EMBL" id="MTJN01000002">
    <property type="protein sequence ID" value="OOV05631.1"/>
    <property type="molecule type" value="Genomic_DNA"/>
</dbReference>
<proteinExistence type="predicted"/>
<name>A0A1T1ANA1_RHOFE</name>
<keyword evidence="3" id="KW-1185">Reference proteome</keyword>
<dbReference type="STRING" id="28066.RF819_01930"/>
<feature type="domain" description="CheW-like" evidence="1">
    <location>
        <begin position="4"/>
        <end position="147"/>
    </location>
</feature>
<dbReference type="Pfam" id="PF01584">
    <property type="entry name" value="CheW"/>
    <property type="match status" value="3"/>
</dbReference>
<evidence type="ECO:0000313" key="2">
    <source>
        <dbReference type="EMBL" id="OOV05631.1"/>
    </source>
</evidence>
<dbReference type="Gene3D" id="2.30.30.40">
    <property type="entry name" value="SH3 Domains"/>
    <property type="match status" value="3"/>
</dbReference>
<evidence type="ECO:0000259" key="1">
    <source>
        <dbReference type="PROSITE" id="PS50851"/>
    </source>
</evidence>
<feature type="domain" description="CheW-like" evidence="1">
    <location>
        <begin position="175"/>
        <end position="315"/>
    </location>
</feature>
<dbReference type="GO" id="GO:0005829">
    <property type="term" value="C:cytosol"/>
    <property type="evidence" value="ECO:0007669"/>
    <property type="project" value="TreeGrafter"/>
</dbReference>
<sequence length="480" mass="51147">MNNNIDIALFEVAEQCFGVPCCHVVNALVEPADLTRIPRTQGALYGVVSHRGQMVPVIDLAQWMGRPATHPGQAVPMTLLVLRANSKLLAVRVDAVKGLLRTTDDAVHPVCHDRDSTELFHSVVEVGGGKAPLALLDPLRLAALTHIWSDVLGPGGTSGQEVQALPGRDVDLKPTPVCAVLRVGGQLLALPAEVIGEVAMPLPIQAMAGLGGGFLGMARWRDHDVPVVDLSQMLGLPALDRAQPSWLLVLSLADRQLAFGVQDLVSVGSFPAASVQTEVALSSALQAVASGSLLDAEGARIYLLDAQKLIDLVPLSHAIAKAKSAQRQSAVSPLLIKNHSAASTGSWVVFHSGQLWAAPMLQLREIIRPSDSLRQQLREHQTLPGALEWREQSLPLVDMRLAQGQAASQDSAELRIMVLQAAVGLRAVLVERVVELIPGHAGSRFSFRVGGSEVDSVSVGTGSEHRSYRVFEASRLFGEA</sequence>
<organism evidence="2 3">
    <name type="scientific">Rhodoferax fermentans</name>
    <dbReference type="NCBI Taxonomy" id="28066"/>
    <lineage>
        <taxon>Bacteria</taxon>
        <taxon>Pseudomonadati</taxon>
        <taxon>Pseudomonadota</taxon>
        <taxon>Betaproteobacteria</taxon>
        <taxon>Burkholderiales</taxon>
        <taxon>Comamonadaceae</taxon>
        <taxon>Rhodoferax</taxon>
    </lineage>
</organism>
<dbReference type="InterPro" id="IPR036061">
    <property type="entry name" value="CheW-like_dom_sf"/>
</dbReference>
<dbReference type="InterPro" id="IPR002545">
    <property type="entry name" value="CheW-lke_dom"/>
</dbReference>
<protein>
    <recommendedName>
        <fullName evidence="1">CheW-like domain-containing protein</fullName>
    </recommendedName>
</protein>
<dbReference type="Gene3D" id="2.40.50.180">
    <property type="entry name" value="CheA-289, Domain 4"/>
    <property type="match status" value="3"/>
</dbReference>
<reference evidence="2 3" key="1">
    <citation type="submission" date="2017-01" db="EMBL/GenBank/DDBJ databases">
        <title>Genome sequencing of Rhodoferax fermentans JCM 7819.</title>
        <authorList>
            <person name="Kim Y.J."/>
            <person name="Farh M.E.-A."/>
            <person name="Yang D.-C."/>
        </authorList>
    </citation>
    <scope>NUCLEOTIDE SEQUENCE [LARGE SCALE GENOMIC DNA]</scope>
    <source>
        <strain evidence="2 3">JCM 7819</strain>
    </source>
</reference>
<dbReference type="PANTHER" id="PTHR22617:SF23">
    <property type="entry name" value="CHEMOTAXIS PROTEIN CHEW"/>
    <property type="match status" value="1"/>
</dbReference>
<feature type="domain" description="CheW-like" evidence="1">
    <location>
        <begin position="343"/>
        <end position="480"/>
    </location>
</feature>
<evidence type="ECO:0000313" key="3">
    <source>
        <dbReference type="Proteomes" id="UP000190750"/>
    </source>
</evidence>
<dbReference type="GO" id="GO:0006935">
    <property type="term" value="P:chemotaxis"/>
    <property type="evidence" value="ECO:0007669"/>
    <property type="project" value="InterPro"/>
</dbReference>
<dbReference type="PANTHER" id="PTHR22617">
    <property type="entry name" value="CHEMOTAXIS SENSOR HISTIDINE KINASE-RELATED"/>
    <property type="match status" value="1"/>
</dbReference>